<name>A0AAE3EC60_9FIRM</name>
<dbReference type="Proteomes" id="UP001198182">
    <property type="component" value="Unassembled WGS sequence"/>
</dbReference>
<keyword evidence="5 8" id="KW-0812">Transmembrane</keyword>
<accession>A0AAE3EC60</accession>
<organism evidence="9 10">
    <name type="scientific">Hominifimenecus microfluidus</name>
    <dbReference type="NCBI Taxonomy" id="2885348"/>
    <lineage>
        <taxon>Bacteria</taxon>
        <taxon>Bacillati</taxon>
        <taxon>Bacillota</taxon>
        <taxon>Clostridia</taxon>
        <taxon>Lachnospirales</taxon>
        <taxon>Lachnospiraceae</taxon>
        <taxon>Hominifimenecus</taxon>
    </lineage>
</organism>
<feature type="transmembrane region" description="Helical" evidence="8">
    <location>
        <begin position="183"/>
        <end position="199"/>
    </location>
</feature>
<dbReference type="Pfam" id="PF03591">
    <property type="entry name" value="AzlC"/>
    <property type="match status" value="1"/>
</dbReference>
<comment type="subcellular location">
    <subcellularLocation>
        <location evidence="1">Cell membrane</location>
        <topology evidence="1">Multi-pass membrane protein</topology>
    </subcellularLocation>
</comment>
<feature type="transmembrane region" description="Helical" evidence="8">
    <location>
        <begin position="159"/>
        <end position="176"/>
    </location>
</feature>
<evidence type="ECO:0000256" key="3">
    <source>
        <dbReference type="ARBA" id="ARBA00022448"/>
    </source>
</evidence>
<keyword evidence="6 8" id="KW-1133">Transmembrane helix</keyword>
<comment type="caution">
    <text evidence="9">The sequence shown here is derived from an EMBL/GenBank/DDBJ whole genome shotgun (WGS) entry which is preliminary data.</text>
</comment>
<dbReference type="PANTHER" id="PTHR34979">
    <property type="entry name" value="INNER MEMBRANE PROTEIN YGAZ"/>
    <property type="match status" value="1"/>
</dbReference>
<dbReference type="InterPro" id="IPR011606">
    <property type="entry name" value="Brnchd-chn_aa_trnsp_permease"/>
</dbReference>
<dbReference type="GO" id="GO:0005886">
    <property type="term" value="C:plasma membrane"/>
    <property type="evidence" value="ECO:0007669"/>
    <property type="project" value="UniProtKB-SubCell"/>
</dbReference>
<reference evidence="9" key="1">
    <citation type="submission" date="2021-10" db="EMBL/GenBank/DDBJ databases">
        <title>Anaerobic single-cell dispensing facilitates the cultivation of human gut bacteria.</title>
        <authorList>
            <person name="Afrizal A."/>
        </authorList>
    </citation>
    <scope>NUCLEOTIDE SEQUENCE</scope>
    <source>
        <strain evidence="9">CLA-AA-H215</strain>
    </source>
</reference>
<gene>
    <name evidence="9" type="ORF">LKD81_11680</name>
</gene>
<keyword evidence="10" id="KW-1185">Reference proteome</keyword>
<evidence type="ECO:0000256" key="8">
    <source>
        <dbReference type="SAM" id="Phobius"/>
    </source>
</evidence>
<keyword evidence="4" id="KW-1003">Cell membrane</keyword>
<sequence length="229" mass="25629">MKKEIFRAAFVCSIPILCSYIFVSIAYGIMMQNAGFPWFASLFVSLTVYTGAFQFVLITFLSSGASLLTVALTAFLMNSRQTFYSLTFLKEFRAMGKRKLYMIHTMTDETYAVNYTLDLPEKEKQDTMFLVAFLSRCYWMIGSVLGGVLGQLLPVELNGIDFCMTALFVIIFIDQWEKTKKHTPALAGLAIGTLCLVLFGQQRFMLPALLGVSGLLVFMQAGGRAHESE</sequence>
<evidence type="ECO:0000256" key="7">
    <source>
        <dbReference type="ARBA" id="ARBA00023136"/>
    </source>
</evidence>
<proteinExistence type="inferred from homology"/>
<feature type="transmembrane region" description="Helical" evidence="8">
    <location>
        <begin position="6"/>
        <end position="29"/>
    </location>
</feature>
<evidence type="ECO:0000256" key="1">
    <source>
        <dbReference type="ARBA" id="ARBA00004651"/>
    </source>
</evidence>
<dbReference type="GO" id="GO:1903785">
    <property type="term" value="P:L-valine transmembrane transport"/>
    <property type="evidence" value="ECO:0007669"/>
    <property type="project" value="TreeGrafter"/>
</dbReference>
<dbReference type="EMBL" id="JAJEQR010000035">
    <property type="protein sequence ID" value="MCC2231648.1"/>
    <property type="molecule type" value="Genomic_DNA"/>
</dbReference>
<evidence type="ECO:0000256" key="6">
    <source>
        <dbReference type="ARBA" id="ARBA00022989"/>
    </source>
</evidence>
<keyword evidence="3" id="KW-0813">Transport</keyword>
<feature type="transmembrane region" description="Helical" evidence="8">
    <location>
        <begin position="129"/>
        <end position="153"/>
    </location>
</feature>
<evidence type="ECO:0000313" key="10">
    <source>
        <dbReference type="Proteomes" id="UP001198182"/>
    </source>
</evidence>
<evidence type="ECO:0000256" key="5">
    <source>
        <dbReference type="ARBA" id="ARBA00022692"/>
    </source>
</evidence>
<dbReference type="PANTHER" id="PTHR34979:SF1">
    <property type="entry name" value="INNER MEMBRANE PROTEIN YGAZ"/>
    <property type="match status" value="1"/>
</dbReference>
<keyword evidence="7 8" id="KW-0472">Membrane</keyword>
<evidence type="ECO:0000256" key="2">
    <source>
        <dbReference type="ARBA" id="ARBA00010735"/>
    </source>
</evidence>
<dbReference type="AlphaFoldDB" id="A0AAE3EC60"/>
<protein>
    <submittedName>
        <fullName evidence="9">AzlC family ABC transporter permease</fullName>
    </submittedName>
</protein>
<evidence type="ECO:0000313" key="9">
    <source>
        <dbReference type="EMBL" id="MCC2231648.1"/>
    </source>
</evidence>
<comment type="similarity">
    <text evidence="2">Belongs to the AzlC family.</text>
</comment>
<feature type="transmembrane region" description="Helical" evidence="8">
    <location>
        <begin position="36"/>
        <end position="61"/>
    </location>
</feature>
<dbReference type="RefSeq" id="WP_308454168.1">
    <property type="nucleotide sequence ID" value="NZ_JAJEQR010000035.1"/>
</dbReference>
<evidence type="ECO:0000256" key="4">
    <source>
        <dbReference type="ARBA" id="ARBA00022475"/>
    </source>
</evidence>